<gene>
    <name evidence="2" type="ORF">A2Y62_10605</name>
</gene>
<evidence type="ECO:0000313" key="3">
    <source>
        <dbReference type="Proteomes" id="UP000178943"/>
    </source>
</evidence>
<comment type="caution">
    <text evidence="2">The sequence shown here is derived from an EMBL/GenBank/DDBJ whole genome shotgun (WGS) entry which is preliminary data.</text>
</comment>
<dbReference type="EMBL" id="MFGW01000083">
    <property type="protein sequence ID" value="OGF66825.1"/>
    <property type="molecule type" value="Genomic_DNA"/>
</dbReference>
<keyword evidence="1" id="KW-0812">Transmembrane</keyword>
<protein>
    <recommendedName>
        <fullName evidence="4">ABC-2 type transporter domain-containing protein</fullName>
    </recommendedName>
</protein>
<name>A0A1F5VTV8_9BACT</name>
<feature type="transmembrane region" description="Helical" evidence="1">
    <location>
        <begin position="235"/>
        <end position="253"/>
    </location>
</feature>
<evidence type="ECO:0000313" key="2">
    <source>
        <dbReference type="EMBL" id="OGF66825.1"/>
    </source>
</evidence>
<feature type="transmembrane region" description="Helical" evidence="1">
    <location>
        <begin position="117"/>
        <end position="139"/>
    </location>
</feature>
<feature type="transmembrane region" description="Helical" evidence="1">
    <location>
        <begin position="86"/>
        <end position="111"/>
    </location>
</feature>
<sequence length="254" mass="28957">MIKKEFRDVGIHSLFWVGLTIIGYFMYMIIERFGDSVYSAETIWVFCAFGLLPFSILIGLSAFGGDRRQRGIEYMLTLPYSRSRILLAKLLPRLAAIILYAVLLFIMYYALDVITISTYHGVLAIIALGFLLFIVSFSLSAGFDNFLILFTFACVAFFFVAISLYFIIWAGFELKGAMDMQFNQFISAYLFSSSGSVYLIIMMLMVIPFLGSFYLAFRKFDTKHSANFNKMQLKYFMLLYLVVGIVSLICSVAI</sequence>
<reference evidence="2 3" key="1">
    <citation type="journal article" date="2016" name="Nat. Commun.">
        <title>Thousands of microbial genomes shed light on interconnected biogeochemical processes in an aquifer system.</title>
        <authorList>
            <person name="Anantharaman K."/>
            <person name="Brown C.T."/>
            <person name="Hug L.A."/>
            <person name="Sharon I."/>
            <person name="Castelle C.J."/>
            <person name="Probst A.J."/>
            <person name="Thomas B.C."/>
            <person name="Singh A."/>
            <person name="Wilkins M.J."/>
            <person name="Karaoz U."/>
            <person name="Brodie E.L."/>
            <person name="Williams K.H."/>
            <person name="Hubbard S.S."/>
            <person name="Banfield J.F."/>
        </authorList>
    </citation>
    <scope>NUCLEOTIDE SEQUENCE [LARGE SCALE GENOMIC DNA]</scope>
</reference>
<keyword evidence="1" id="KW-1133">Transmembrane helix</keyword>
<dbReference type="AlphaFoldDB" id="A0A1F5VTV8"/>
<organism evidence="2 3">
    <name type="scientific">Candidatus Fischerbacteria bacterium RBG_13_37_8</name>
    <dbReference type="NCBI Taxonomy" id="1817863"/>
    <lineage>
        <taxon>Bacteria</taxon>
        <taxon>Candidatus Fischeribacteriota</taxon>
    </lineage>
</organism>
<feature type="transmembrane region" description="Helical" evidence="1">
    <location>
        <begin position="12"/>
        <end position="30"/>
    </location>
</feature>
<evidence type="ECO:0008006" key="4">
    <source>
        <dbReference type="Google" id="ProtNLM"/>
    </source>
</evidence>
<keyword evidence="1" id="KW-0472">Membrane</keyword>
<proteinExistence type="predicted"/>
<feature type="transmembrane region" description="Helical" evidence="1">
    <location>
        <begin position="146"/>
        <end position="168"/>
    </location>
</feature>
<dbReference type="Proteomes" id="UP000178943">
    <property type="component" value="Unassembled WGS sequence"/>
</dbReference>
<evidence type="ECO:0000256" key="1">
    <source>
        <dbReference type="SAM" id="Phobius"/>
    </source>
</evidence>
<feature type="transmembrane region" description="Helical" evidence="1">
    <location>
        <begin position="42"/>
        <end position="65"/>
    </location>
</feature>
<feature type="transmembrane region" description="Helical" evidence="1">
    <location>
        <begin position="188"/>
        <end position="215"/>
    </location>
</feature>
<accession>A0A1F5VTV8</accession>